<keyword evidence="2" id="KW-0732">Signal</keyword>
<dbReference type="EMBL" id="KN847522">
    <property type="protein sequence ID" value="KIV92556.1"/>
    <property type="molecule type" value="Genomic_DNA"/>
</dbReference>
<feature type="domain" description="Asl1-like glycosyl hydrolase catalytic" evidence="3">
    <location>
        <begin position="70"/>
        <end position="301"/>
    </location>
</feature>
<feature type="region of interest" description="Disordered" evidence="1">
    <location>
        <begin position="42"/>
        <end position="66"/>
    </location>
</feature>
<dbReference type="OrthoDB" id="4109813at2759"/>
<feature type="compositionally biased region" description="Polar residues" evidence="1">
    <location>
        <begin position="42"/>
        <end position="55"/>
    </location>
</feature>
<evidence type="ECO:0000256" key="2">
    <source>
        <dbReference type="SAM" id="SignalP"/>
    </source>
</evidence>
<dbReference type="Proteomes" id="UP000054302">
    <property type="component" value="Unassembled WGS sequence"/>
</dbReference>
<dbReference type="HOGENOM" id="CLU_040908_4_0_1"/>
<protein>
    <recommendedName>
        <fullName evidence="3">Asl1-like glycosyl hydrolase catalytic domain-containing protein</fullName>
    </recommendedName>
</protein>
<dbReference type="EMBL" id="NAJM01000024">
    <property type="protein sequence ID" value="RVX70295.1"/>
    <property type="molecule type" value="Genomic_DNA"/>
</dbReference>
<dbReference type="GO" id="GO:0009277">
    <property type="term" value="C:fungal-type cell wall"/>
    <property type="evidence" value="ECO:0007669"/>
    <property type="project" value="TreeGrafter"/>
</dbReference>
<dbReference type="AlphaFoldDB" id="A0A0D1XWI8"/>
<dbReference type="Proteomes" id="UP000288859">
    <property type="component" value="Unassembled WGS sequence"/>
</dbReference>
<dbReference type="GeneID" id="27321689"/>
<keyword evidence="6" id="KW-1185">Reference proteome</keyword>
<dbReference type="SUPFAM" id="SSF51445">
    <property type="entry name" value="(Trans)glycosidases"/>
    <property type="match status" value="1"/>
</dbReference>
<feature type="signal peptide" evidence="2">
    <location>
        <begin position="1"/>
        <end position="26"/>
    </location>
</feature>
<evidence type="ECO:0000313" key="7">
    <source>
        <dbReference type="Proteomes" id="UP000288859"/>
    </source>
</evidence>
<evidence type="ECO:0000259" key="3">
    <source>
        <dbReference type="Pfam" id="PF11790"/>
    </source>
</evidence>
<gene>
    <name evidence="5" type="ORF">B0A52_05628</name>
    <name evidence="4" type="ORF">PV10_03844</name>
</gene>
<evidence type="ECO:0000313" key="5">
    <source>
        <dbReference type="EMBL" id="RVX70295.1"/>
    </source>
</evidence>
<sequence length="304" mass="32440">MSVLNCLRYLMGFLLIVLRHQTSSLASSTNLNFQKDTCVSVSQGAENPSRSSDAIPTQEKKGGLTGGKRGLAYNEASLTYLFANQSTVSWGYNWAQFANGSLPSNLEFIPTLWGLGEDATSSWFTQASSAISYGSKHLFSFNEPDIATQANLAASEAADGFIQYMNPFHDQAELAAPSVTNGLGDSLGLEWLSSFFDACAGRCLVDTINIHWYGSAVDTSGFQAFVSNASALATENGVGTLWITELRGFGGIDLQLQFLETVLPWLDSNDDVSGYAWFMCAAGDGNLVSSSGVVSALGQLYGDG</sequence>
<dbReference type="InterPro" id="IPR017853">
    <property type="entry name" value="GH"/>
</dbReference>
<dbReference type="InterPro" id="IPR024655">
    <property type="entry name" value="Asl1_glyco_hydro_catalytic"/>
</dbReference>
<dbReference type="RefSeq" id="XP_016224130.1">
    <property type="nucleotide sequence ID" value="XM_016368342.1"/>
</dbReference>
<evidence type="ECO:0000313" key="4">
    <source>
        <dbReference type="EMBL" id="KIV92556.1"/>
    </source>
</evidence>
<dbReference type="PANTHER" id="PTHR34154:SF10">
    <property type="entry name" value="ASL1-LIKE GLYCOSYL HYDROLASE CATALYTIC DOMAIN-CONTAINING PROTEIN"/>
    <property type="match status" value="1"/>
</dbReference>
<dbReference type="InterPro" id="IPR053183">
    <property type="entry name" value="ASL1"/>
</dbReference>
<dbReference type="VEuPathDB" id="FungiDB:PV10_03844"/>
<accession>A0A0D1XWI8</accession>
<dbReference type="PANTHER" id="PTHR34154">
    <property type="entry name" value="ALKALI-SENSITIVE LINKAGE PROTEIN 1"/>
    <property type="match status" value="1"/>
</dbReference>
<proteinExistence type="predicted"/>
<dbReference type="OMA" id="SYFMVAQ"/>
<dbReference type="Pfam" id="PF11790">
    <property type="entry name" value="Glyco_hydro_cc"/>
    <property type="match status" value="1"/>
</dbReference>
<name>A0A0D1XWI8_EXOME</name>
<evidence type="ECO:0000313" key="6">
    <source>
        <dbReference type="Proteomes" id="UP000054302"/>
    </source>
</evidence>
<evidence type="ECO:0000256" key="1">
    <source>
        <dbReference type="SAM" id="MobiDB-lite"/>
    </source>
</evidence>
<reference evidence="5 7" key="2">
    <citation type="submission" date="2017-03" db="EMBL/GenBank/DDBJ databases">
        <title>Genomes of endolithic fungi from Antarctica.</title>
        <authorList>
            <person name="Coleine C."/>
            <person name="Masonjones S."/>
            <person name="Stajich J.E."/>
        </authorList>
    </citation>
    <scope>NUCLEOTIDE SEQUENCE [LARGE SCALE GENOMIC DNA]</scope>
    <source>
        <strain evidence="5 7">CCFEE 6314</strain>
    </source>
</reference>
<dbReference type="GO" id="GO:0071966">
    <property type="term" value="P:fungal-type cell wall polysaccharide metabolic process"/>
    <property type="evidence" value="ECO:0007669"/>
    <property type="project" value="TreeGrafter"/>
</dbReference>
<dbReference type="Gene3D" id="3.20.20.80">
    <property type="entry name" value="Glycosidases"/>
    <property type="match status" value="1"/>
</dbReference>
<dbReference type="STRING" id="212818.A0A0D1XWI8"/>
<feature type="chain" id="PRO_5040563661" description="Asl1-like glycosyl hydrolase catalytic domain-containing protein" evidence="2">
    <location>
        <begin position="27"/>
        <end position="304"/>
    </location>
</feature>
<reference evidence="4 6" key="1">
    <citation type="submission" date="2015-01" db="EMBL/GenBank/DDBJ databases">
        <title>The Genome Sequence of Exophiala mesophila CBS40295.</title>
        <authorList>
            <consortium name="The Broad Institute Genomics Platform"/>
            <person name="Cuomo C."/>
            <person name="de Hoog S."/>
            <person name="Gorbushina A."/>
            <person name="Stielow B."/>
            <person name="Teixiera M."/>
            <person name="Abouelleil A."/>
            <person name="Chapman S.B."/>
            <person name="Priest M."/>
            <person name="Young S.K."/>
            <person name="Wortman J."/>
            <person name="Nusbaum C."/>
            <person name="Birren B."/>
        </authorList>
    </citation>
    <scope>NUCLEOTIDE SEQUENCE [LARGE SCALE GENOMIC DNA]</scope>
    <source>
        <strain evidence="4 6">CBS 40295</strain>
    </source>
</reference>
<organism evidence="4 6">
    <name type="scientific">Exophiala mesophila</name>
    <name type="common">Black yeast-like fungus</name>
    <dbReference type="NCBI Taxonomy" id="212818"/>
    <lineage>
        <taxon>Eukaryota</taxon>
        <taxon>Fungi</taxon>
        <taxon>Dikarya</taxon>
        <taxon>Ascomycota</taxon>
        <taxon>Pezizomycotina</taxon>
        <taxon>Eurotiomycetes</taxon>
        <taxon>Chaetothyriomycetidae</taxon>
        <taxon>Chaetothyriales</taxon>
        <taxon>Herpotrichiellaceae</taxon>
        <taxon>Exophiala</taxon>
    </lineage>
</organism>